<dbReference type="PANTHER" id="PTHR44103">
    <property type="entry name" value="PROPROTEIN CONVERTASE P"/>
    <property type="match status" value="1"/>
</dbReference>
<dbReference type="Gene3D" id="2.130.10.130">
    <property type="entry name" value="Integrin alpha, N-terminal"/>
    <property type="match status" value="4"/>
</dbReference>
<accession>A0ABS9KXE7</accession>
<feature type="compositionally biased region" description="Basic and acidic residues" evidence="2">
    <location>
        <begin position="739"/>
        <end position="750"/>
    </location>
</feature>
<dbReference type="InterPro" id="IPR028994">
    <property type="entry name" value="Integrin_alpha_N"/>
</dbReference>
<comment type="caution">
    <text evidence="4">The sequence shown here is derived from an EMBL/GenBank/DDBJ whole genome shotgun (WGS) entry which is preliminary data.</text>
</comment>
<sequence length="2740" mass="284750">MKFSFYSRSEGYVAFRDWVGYTVDSGRTYIRKPVTLNNVNYNSHLVNLTFGFGIMGVKAFDQQNIILYGHYGFEPAILRSYNGGNTFTLVYYLGVNPSEFLNGVPDMVFPENNLVGYAIEANNILKTTDGGVNWVTHKAYPGKYLTRIDALDNNNVYAYGTYGNLTNLVKTTNGGASWQDITMPSIPGSHKTILSAFFRTASKGWLSYSNTDNQEYFFTTSNGGASWTLLNDPVATSFGCSEMKFFDDNNGFALSGMNEVYRTSNGGVIWEPLPRDNRFEYLNYSHNDLAFWNDQQIWAGGGGGLVEISTNGGGSPLPRAYFKIDTAGLKATQKVKLLNYSRQSYSYRWLVNGVEVSTAYNAEYTHDIYHVFDTIQLIASNGTLIDTTLRYQPFHPPLIVSSFTPTRAVSGQIVTIEGINLSGVTSVSFGGVPAASFTIVSSTRITARVGGGASGDVVVGRSNSWSSLPGFTFVAPPDVTSFSPVSATTGELISIYGSHFQEVIRVRMGAIPVISFTVVSPTLITAIAPSGRSGSVYVETAGGKDSLNGFIALPSITSFNPAQGTQGSRLKIKGTSLLDITAVTVGGSPASSFTIHSPDSITAIVSGGSSGEVVISKPGANASLPGFVWSPAPVITSFAPASGPVGTEVVISGTGFNAAAGSNTVYFGAVKATVVSGSETSLTVKVPVGATFDAISVTSNFLIAYSAKPFLVSFADGGSISSNSFSEAFSSNAGTNSPRHIEKGDLDGDGKTDLIITSSGGTSSQPGAYIYRNTSSTTTTSFAAPIHLPGGGTKTGIGDLDGDGKLDLVIFSDNTVKIYLNASSPGNISFIPDQVLVAGYTFLSIAINDVDGDGKADIVCVSSSSAIIFRNQSDPGMTFFAAPVAFYTDDSINTLVSDLDGDNKPEIISSGSRNQLSVLKNTSVKGVISFAYPVRFEGVEDSHIAIGDLNGDDRAEIVMSDNEGRKVTVFKNTAATGDIRFVLVANIEVNSPGQVALADLDGDGKLDIAVSNVINHFTVLKNLSSGDNISFSPGISFKQGSFGSGNPIALSDINGDGKDDVVVASAIGKTIAVYRNNVLPEPFVESFTPSIGVAGTVVTITGSNFTGVTDVHFGVTPAASFTVNHAGSITAVVGNGSTGEISVKNSFGTGFSFDSYLFKTPAPLITSFFPEQASVNATVTITGENFDGSTMNTHVYFGGSRAELVSATSTSLVVKVPFGSMHEPIRVTSNGRVAYSKRAFTTTFNGGGDFNAASFAPPYVRSGGGYWPFFPDIDGDGKPDIVTSSSANSISILQNASISGSFLFKMSRSFPIGQSPGSFAADDLDGDGKPDLAMISENRTLTLLRNNSSPGVVDFAARKEFVLGAGEPSVSTVRINDMDGDGKADVILGHLSGGTFSIYRGTGSPGDISVDARKDFSLNATAAVFYIADFDGDGKPDVLGLSGNSIGVFAYRNTSTPGNLSFVGRTTVTAVPGGVAVADFDNDGKPDIAFIPHTGEGLTIYRNTSVNGAITFDAGTPFPSKGTYTSMVPNDLNGDGKVDLAVNYAGREDPYSGRMVTDVFRNTSSPGSISFASRVTYPSTEGSGSSAASVDFDGDGRADIVSSLWAGLSIMRNTSGGQGPTISAVSPLIAPAGATVLISGSNLTGATSVSFGGVAAKSFTVESSEKIVAVIGEGASGMVVVQMPTGTASISGFILGKAPLITSVSPGVVPAGAEIVIEGMNFTGTSSIAIGGTPVSSFIIISPSLIKAVPGSGSSGEVQVTTPEGTVSFGNVSTALAPTITSFSPVSVTGTGTVTINGSGFTGTTVVKLGGYPVTFTIVSPTVITAQQDRYMSSGLVSVITPGGTAEKDGLVFSTGPDVTSFFPQAATKGMKVTITGTGLQHVTEVKFGGTPASSFTIISTTTIEAIVGSGATGDLWVRTPSGTGGRPGFTFIQEGQPVIGSIAPAIASTGTTVTITGYNFTGASAVSFGGISASSFNVVSRDTITAVVAGGASGVITISTPTGTAEFGGFAYTTAPLITSFTPVSAQPGSSITIFGRNFSNNPSSNVVYFGDVKATVTKATTSSLMVTVPKSASYSALTVAVGGLTGYSPHAFLPVFAGAGKLKPSNFAIHMDSSSANGPNAVALTDIDGDGKPDITVANLSSSLQAGIYTFRNAGAPGRMGFATHNEIGTHTAPIYLKYADVNGDTKPDLTFPGSADINGVGVHPNTSSPGTISFASPLKMTAGLSNSHVCAGDFDGDGKIDVGIVVANTHAVSMFRSTGSGGTTSFAPVVQVSAGIYPDAVAAEDMDNDGKLDLVIVGLNYIRVMRNTSTPGNLSFTSWEVRLPGYNNHLATGDLDGDGKSDVVLINRSKPQGMIMKNRSMPGHIKLEPDGYFNTKTSPEIVALADIDGNAQPDILVASSGNELSVLPNISTGNSIRFDSVVHIPLSAPASYVAVGDMDGDGRPDVVLTSKAANSVSILRNQQDTVSLLEVPACANTSKSLTSGVTGNSYQWQRNTGVGFASLTDDNEFSGSQTATLTLAAIPAHWDKHLFRCMVNGIQSSQWFGLALNPVLDAAITISSPTLIVNPGASILVSSAVTNTGTTTGFQWQDSTATHSWQNISGAVLSSLNYSPGATGVRLRCLLTGESACSNITLPSNVLQFTLNIPTSINPEPAADHGIRLYPNPVAQLLRIDTLKLADRWESLQIVSADGKPVLQWRTIVNQMSVSIDVSQFPAGLYFVIMKKKPEKTVYLKFVKR</sequence>
<name>A0ABS9KXE7_9BACT</name>
<dbReference type="EMBL" id="JAKLTR010000016">
    <property type="protein sequence ID" value="MCG2616963.1"/>
    <property type="molecule type" value="Genomic_DNA"/>
</dbReference>
<evidence type="ECO:0000259" key="3">
    <source>
        <dbReference type="SMART" id="SM00429"/>
    </source>
</evidence>
<dbReference type="InterPro" id="IPR014756">
    <property type="entry name" value="Ig_E-set"/>
</dbReference>
<organism evidence="4 5">
    <name type="scientific">Terrimonas ginsenosidimutans</name>
    <dbReference type="NCBI Taxonomy" id="2908004"/>
    <lineage>
        <taxon>Bacteria</taxon>
        <taxon>Pseudomonadati</taxon>
        <taxon>Bacteroidota</taxon>
        <taxon>Chitinophagia</taxon>
        <taxon>Chitinophagales</taxon>
        <taxon>Chitinophagaceae</taxon>
        <taxon>Terrimonas</taxon>
    </lineage>
</organism>
<gene>
    <name evidence="4" type="ORF">LZZ85_21885</name>
</gene>
<feature type="domain" description="IPT/TIG" evidence="3">
    <location>
        <begin position="632"/>
        <end position="713"/>
    </location>
</feature>
<dbReference type="InterPro" id="IPR026444">
    <property type="entry name" value="Secre_tail"/>
</dbReference>
<evidence type="ECO:0000313" key="5">
    <source>
        <dbReference type="Proteomes" id="UP001165367"/>
    </source>
</evidence>
<dbReference type="InterPro" id="IPR013783">
    <property type="entry name" value="Ig-like_fold"/>
</dbReference>
<feature type="domain" description="IPT/TIG" evidence="3">
    <location>
        <begin position="397"/>
        <end position="476"/>
    </location>
</feature>
<evidence type="ECO:0000313" key="4">
    <source>
        <dbReference type="EMBL" id="MCG2616963.1"/>
    </source>
</evidence>
<dbReference type="CDD" id="cd00603">
    <property type="entry name" value="IPT_PCSR"/>
    <property type="match status" value="1"/>
</dbReference>
<dbReference type="SUPFAM" id="SSF110296">
    <property type="entry name" value="Oligoxyloglucan reducing end-specific cellobiohydrolase"/>
    <property type="match status" value="1"/>
</dbReference>
<dbReference type="SUPFAM" id="SSF81296">
    <property type="entry name" value="E set domains"/>
    <property type="match status" value="12"/>
</dbReference>
<dbReference type="Proteomes" id="UP001165367">
    <property type="component" value="Unassembled WGS sequence"/>
</dbReference>
<dbReference type="PANTHER" id="PTHR44103:SF1">
    <property type="entry name" value="PROPROTEIN CONVERTASE P"/>
    <property type="match status" value="1"/>
</dbReference>
<dbReference type="InterPro" id="IPR015943">
    <property type="entry name" value="WD40/YVTN_repeat-like_dom_sf"/>
</dbReference>
<reference evidence="4" key="1">
    <citation type="submission" date="2022-01" db="EMBL/GenBank/DDBJ databases">
        <authorList>
            <person name="Jo J.-H."/>
            <person name="Im W.-T."/>
        </authorList>
    </citation>
    <scope>NUCLEOTIDE SEQUENCE</scope>
    <source>
        <strain evidence="4">NA20</strain>
    </source>
</reference>
<dbReference type="CDD" id="cd00102">
    <property type="entry name" value="IPT"/>
    <property type="match status" value="2"/>
</dbReference>
<evidence type="ECO:0000256" key="1">
    <source>
        <dbReference type="ARBA" id="ARBA00022729"/>
    </source>
</evidence>
<keyword evidence="1" id="KW-0732">Signal</keyword>
<dbReference type="Gene3D" id="2.130.10.10">
    <property type="entry name" value="YVTN repeat-like/Quinoprotein amine dehydrogenase"/>
    <property type="match status" value="1"/>
</dbReference>
<dbReference type="InterPro" id="IPR002909">
    <property type="entry name" value="IPT_dom"/>
</dbReference>
<feature type="region of interest" description="Disordered" evidence="2">
    <location>
        <begin position="730"/>
        <end position="750"/>
    </location>
</feature>
<protein>
    <submittedName>
        <fullName evidence="4">FG-GAP-like repeat-containing protein</fullName>
    </submittedName>
</protein>
<dbReference type="Pfam" id="PF01833">
    <property type="entry name" value="TIG"/>
    <property type="match status" value="12"/>
</dbReference>
<feature type="domain" description="IPT/TIG" evidence="3">
    <location>
        <begin position="1081"/>
        <end position="1157"/>
    </location>
</feature>
<dbReference type="InterPro" id="IPR013517">
    <property type="entry name" value="FG-GAP"/>
</dbReference>
<keyword evidence="5" id="KW-1185">Reference proteome</keyword>
<proteinExistence type="predicted"/>
<evidence type="ECO:0000256" key="2">
    <source>
        <dbReference type="SAM" id="MobiDB-lite"/>
    </source>
</evidence>
<dbReference type="NCBIfam" id="TIGR04183">
    <property type="entry name" value="Por_Secre_tail"/>
    <property type="match status" value="1"/>
</dbReference>
<dbReference type="Pfam" id="PF18962">
    <property type="entry name" value="Por_Secre_tail"/>
    <property type="match status" value="1"/>
</dbReference>
<feature type="domain" description="IPT/TIG" evidence="3">
    <location>
        <begin position="1162"/>
        <end position="1243"/>
    </location>
</feature>
<dbReference type="Pfam" id="PF13517">
    <property type="entry name" value="FG-GAP_3"/>
    <property type="match status" value="8"/>
</dbReference>
<dbReference type="RefSeq" id="WP_237875500.1">
    <property type="nucleotide sequence ID" value="NZ_JAKLTR010000016.1"/>
</dbReference>
<dbReference type="SMART" id="SM00429">
    <property type="entry name" value="IPT"/>
    <property type="match status" value="5"/>
</dbReference>
<feature type="domain" description="IPT/TIG" evidence="3">
    <location>
        <begin position="1856"/>
        <end position="1933"/>
    </location>
</feature>
<dbReference type="Gene3D" id="2.60.40.10">
    <property type="entry name" value="Immunoglobulins"/>
    <property type="match status" value="12"/>
</dbReference>
<dbReference type="SUPFAM" id="SSF69318">
    <property type="entry name" value="Integrin alpha N-terminal domain"/>
    <property type="match status" value="4"/>
</dbReference>